<comment type="caution">
    <text evidence="1">The sequence shown here is derived from an EMBL/GenBank/DDBJ whole genome shotgun (WGS) entry which is preliminary data.</text>
</comment>
<evidence type="ECO:0000313" key="2">
    <source>
        <dbReference type="Proteomes" id="UP000324222"/>
    </source>
</evidence>
<protein>
    <submittedName>
        <fullName evidence="1">Uncharacterized protein</fullName>
    </submittedName>
</protein>
<gene>
    <name evidence="1" type="ORF">E2C01_031887</name>
</gene>
<proteinExistence type="predicted"/>
<reference evidence="1 2" key="1">
    <citation type="submission" date="2019-05" db="EMBL/GenBank/DDBJ databases">
        <title>Another draft genome of Portunus trituberculatus and its Hox gene families provides insights of decapod evolution.</title>
        <authorList>
            <person name="Jeong J.-H."/>
            <person name="Song I."/>
            <person name="Kim S."/>
            <person name="Choi T."/>
            <person name="Kim D."/>
            <person name="Ryu S."/>
            <person name="Kim W."/>
        </authorList>
    </citation>
    <scope>NUCLEOTIDE SEQUENCE [LARGE SCALE GENOMIC DNA]</scope>
    <source>
        <tissue evidence="1">Muscle</tissue>
    </source>
</reference>
<accession>A0A5B7EVZ0</accession>
<dbReference type="AlphaFoldDB" id="A0A5B7EVZ0"/>
<organism evidence="1 2">
    <name type="scientific">Portunus trituberculatus</name>
    <name type="common">Swimming crab</name>
    <name type="synonym">Neptunus trituberculatus</name>
    <dbReference type="NCBI Taxonomy" id="210409"/>
    <lineage>
        <taxon>Eukaryota</taxon>
        <taxon>Metazoa</taxon>
        <taxon>Ecdysozoa</taxon>
        <taxon>Arthropoda</taxon>
        <taxon>Crustacea</taxon>
        <taxon>Multicrustacea</taxon>
        <taxon>Malacostraca</taxon>
        <taxon>Eumalacostraca</taxon>
        <taxon>Eucarida</taxon>
        <taxon>Decapoda</taxon>
        <taxon>Pleocyemata</taxon>
        <taxon>Brachyura</taxon>
        <taxon>Eubrachyura</taxon>
        <taxon>Portunoidea</taxon>
        <taxon>Portunidae</taxon>
        <taxon>Portuninae</taxon>
        <taxon>Portunus</taxon>
    </lineage>
</organism>
<keyword evidence="2" id="KW-1185">Reference proteome</keyword>
<evidence type="ECO:0000313" key="1">
    <source>
        <dbReference type="EMBL" id="MPC38382.1"/>
    </source>
</evidence>
<dbReference type="EMBL" id="VSRR010004052">
    <property type="protein sequence ID" value="MPC38382.1"/>
    <property type="molecule type" value="Genomic_DNA"/>
</dbReference>
<sequence>MNTASGHSELLNTTVTAWCCLLGSDLTMAVHSTLFSGDGVTSKMMLGTSQATHPVLVTPTVGPLKCTNQCFGTDW</sequence>
<name>A0A5B7EVZ0_PORTR</name>
<dbReference type="Proteomes" id="UP000324222">
    <property type="component" value="Unassembled WGS sequence"/>
</dbReference>